<keyword evidence="4" id="KW-1185">Reference proteome</keyword>
<proteinExistence type="predicted"/>
<reference evidence="1 4" key="2">
    <citation type="journal article" date="2018" name="Int. J. Syst. Evol. Microbiol.">
        <title>Pseudooceanicola lipolyticus sp. nov., a marine alphaproteobacterium, reclassification of Oceanicola flagellatus as Pseudooceanicola flagellatus comb. nov. and emended description of the genus Pseudooceanicola.</title>
        <authorList>
            <person name="Huang M.-M."/>
            <person name="Guo L.-L."/>
            <person name="Wu Y.-H."/>
            <person name="Lai Q.-L."/>
            <person name="Shao Z.-Z."/>
            <person name="Wang C.-S."/>
            <person name="Wu M."/>
            <person name="Xu X.-W."/>
        </authorList>
    </citation>
    <scope>NUCLEOTIDE SEQUENCE [LARGE SCALE GENOMIC DNA]</scope>
    <source>
        <strain evidence="1 4">Ar-45</strain>
    </source>
</reference>
<sequence>MDILTELERRLIDDALERIPEEQRRVPPGVSGLDRDYIWDPTTQTLITRNEAFRGGLRSMKRGPVRSPADRQKDREIAQDIRDGLSISEITMLRHTARERILRVAREDGLEIAPPKPVAPPRRGKTASGNDDAITRKILALVDGERSLTEIARLAGCHKDAVRLRRDRLGLDIPAANAKRRSAA</sequence>
<protein>
    <submittedName>
        <fullName evidence="2">Uncharacterized protein</fullName>
    </submittedName>
</protein>
<evidence type="ECO:0000313" key="3">
    <source>
        <dbReference type="Proteomes" id="UP000231655"/>
    </source>
</evidence>
<accession>A0A285JKL7</accession>
<dbReference type="Proteomes" id="UP000231655">
    <property type="component" value="Unassembled WGS sequence"/>
</dbReference>
<dbReference type="OrthoDB" id="7869486at2"/>
<dbReference type="AlphaFoldDB" id="A0A285JKL7"/>
<dbReference type="RefSeq" id="WP_097147564.1">
    <property type="nucleotide sequence ID" value="NZ_OBEA01000012.1"/>
</dbReference>
<organism evidence="2 3">
    <name type="scientific">Pseudooceanicola antarcticus</name>
    <dbReference type="NCBI Taxonomy" id="1247613"/>
    <lineage>
        <taxon>Bacteria</taxon>
        <taxon>Pseudomonadati</taxon>
        <taxon>Pseudomonadota</taxon>
        <taxon>Alphaproteobacteria</taxon>
        <taxon>Rhodobacterales</taxon>
        <taxon>Paracoccaceae</taxon>
        <taxon>Pseudooceanicola</taxon>
    </lineage>
</organism>
<dbReference type="EMBL" id="OBEA01000012">
    <property type="protein sequence ID" value="SNY60849.1"/>
    <property type="molecule type" value="Genomic_DNA"/>
</dbReference>
<dbReference type="EMBL" id="PGTD01000021">
    <property type="protein sequence ID" value="PJE26508.1"/>
    <property type="molecule type" value="Genomic_DNA"/>
</dbReference>
<dbReference type="Proteomes" id="UP000231702">
    <property type="component" value="Unassembled WGS sequence"/>
</dbReference>
<evidence type="ECO:0000313" key="2">
    <source>
        <dbReference type="EMBL" id="SNY60849.1"/>
    </source>
</evidence>
<evidence type="ECO:0000313" key="1">
    <source>
        <dbReference type="EMBL" id="PJE26508.1"/>
    </source>
</evidence>
<name>A0A285JKL7_9RHOB</name>
<reference evidence="2 3" key="1">
    <citation type="submission" date="2017-09" db="EMBL/GenBank/DDBJ databases">
        <authorList>
            <person name="Ehlers B."/>
            <person name="Leendertz F.H."/>
        </authorList>
    </citation>
    <scope>NUCLEOTIDE SEQUENCE [LARGE SCALE GENOMIC DNA]</scope>
    <source>
        <strain evidence="2 3">CGMCC 1.12662</strain>
    </source>
</reference>
<evidence type="ECO:0000313" key="4">
    <source>
        <dbReference type="Proteomes" id="UP000231702"/>
    </source>
</evidence>
<gene>
    <name evidence="1" type="ORF">CVM39_17515</name>
    <name evidence="2" type="ORF">SAMN06297129_3989</name>
</gene>